<evidence type="ECO:0000256" key="1">
    <source>
        <dbReference type="ARBA" id="ARBA00022540"/>
    </source>
</evidence>
<evidence type="ECO:0000256" key="3">
    <source>
        <dbReference type="ARBA" id="ARBA00022801"/>
    </source>
</evidence>
<feature type="domain" description="Initiation factor eIF2 gamma C-terminal" evidence="7">
    <location>
        <begin position="148"/>
        <end position="233"/>
    </location>
</feature>
<dbReference type="FunFam" id="2.40.30.10:FF:000075">
    <property type="entry name" value="Translation initiation factor 2 subunit gamma"/>
    <property type="match status" value="1"/>
</dbReference>
<evidence type="ECO:0000256" key="4">
    <source>
        <dbReference type="ARBA" id="ARBA00022917"/>
    </source>
</evidence>
<keyword evidence="6" id="KW-1133">Transmembrane helix</keyword>
<dbReference type="Pfam" id="PF09173">
    <property type="entry name" value="eIF2_C"/>
    <property type="match status" value="1"/>
</dbReference>
<dbReference type="InterPro" id="IPR015256">
    <property type="entry name" value="eIF2g_C"/>
</dbReference>
<evidence type="ECO:0000256" key="5">
    <source>
        <dbReference type="ARBA" id="ARBA00023134"/>
    </source>
</evidence>
<feature type="transmembrane region" description="Helical" evidence="6">
    <location>
        <begin position="20"/>
        <end position="40"/>
    </location>
</feature>
<dbReference type="Gene3D" id="2.40.30.10">
    <property type="entry name" value="Translation factors"/>
    <property type="match status" value="1"/>
</dbReference>
<dbReference type="PANTHER" id="PTHR42854">
    <property type="entry name" value="EUKARYOTIC TRANSLATION INITIATION FACTOR 2 SUBUNIT 3 FAMILY MEMBER"/>
    <property type="match status" value="1"/>
</dbReference>
<dbReference type="EMBL" id="BART01022688">
    <property type="protein sequence ID" value="GAG99504.1"/>
    <property type="molecule type" value="Genomic_DNA"/>
</dbReference>
<dbReference type="AlphaFoldDB" id="X1BUT5"/>
<keyword evidence="4" id="KW-0648">Protein biosynthesis</keyword>
<accession>X1BUT5</accession>
<evidence type="ECO:0000256" key="6">
    <source>
        <dbReference type="SAM" id="Phobius"/>
    </source>
</evidence>
<sequence>MKLKEKIKNFWNEFKKHWLWVNIGAYMMITMINWTGFFLGSIKFEIALLITLIYPLIILTIFYIRKSKFETTIYKIVWIVCGGIALGFPIWGIIFFVLIGAPWAPLYEAHNILRGSISILILVPAYGVAAHLIGNLVGRPDTLPEILHEIEFKVNLLDRVIGSEQMLRVHSLKHNEKLLLVVGTEKTGGTVTKILKDSVIIKLNPPICPAEDFIFAISRIINRRYRLIGYGEIADNN</sequence>
<organism evidence="8">
    <name type="scientific">marine sediment metagenome</name>
    <dbReference type="NCBI Taxonomy" id="412755"/>
    <lineage>
        <taxon>unclassified sequences</taxon>
        <taxon>metagenomes</taxon>
        <taxon>ecological metagenomes</taxon>
    </lineage>
</organism>
<dbReference type="GO" id="GO:0003743">
    <property type="term" value="F:translation initiation factor activity"/>
    <property type="evidence" value="ECO:0007669"/>
    <property type="project" value="UniProtKB-KW"/>
</dbReference>
<feature type="transmembrane region" description="Helical" evidence="6">
    <location>
        <begin position="112"/>
        <end position="133"/>
    </location>
</feature>
<evidence type="ECO:0000313" key="8">
    <source>
        <dbReference type="EMBL" id="GAG99504.1"/>
    </source>
</evidence>
<comment type="caution">
    <text evidence="8">The sequence shown here is derived from an EMBL/GenBank/DDBJ whole genome shotgun (WGS) entry which is preliminary data.</text>
</comment>
<reference evidence="8" key="1">
    <citation type="journal article" date="2014" name="Front. Microbiol.">
        <title>High frequency of phylogenetically diverse reductive dehalogenase-homologous genes in deep subseafloor sedimentary metagenomes.</title>
        <authorList>
            <person name="Kawai M."/>
            <person name="Futagami T."/>
            <person name="Toyoda A."/>
            <person name="Takaki Y."/>
            <person name="Nishi S."/>
            <person name="Hori S."/>
            <person name="Arai W."/>
            <person name="Tsubouchi T."/>
            <person name="Morono Y."/>
            <person name="Uchiyama I."/>
            <person name="Ito T."/>
            <person name="Fujiyama A."/>
            <person name="Inagaki F."/>
            <person name="Takami H."/>
        </authorList>
    </citation>
    <scope>NUCLEOTIDE SEQUENCE</scope>
    <source>
        <strain evidence="8">Expedition CK06-06</strain>
    </source>
</reference>
<dbReference type="SUPFAM" id="SSF50465">
    <property type="entry name" value="EF-Tu/eEF-1alpha/eIF2-gamma C-terminal domain"/>
    <property type="match status" value="1"/>
</dbReference>
<dbReference type="GO" id="GO:0005829">
    <property type="term" value="C:cytosol"/>
    <property type="evidence" value="ECO:0007669"/>
    <property type="project" value="TreeGrafter"/>
</dbReference>
<name>X1BUT5_9ZZZZ</name>
<keyword evidence="6" id="KW-0472">Membrane</keyword>
<dbReference type="GO" id="GO:0005525">
    <property type="term" value="F:GTP binding"/>
    <property type="evidence" value="ECO:0007669"/>
    <property type="project" value="UniProtKB-KW"/>
</dbReference>
<evidence type="ECO:0000259" key="7">
    <source>
        <dbReference type="Pfam" id="PF09173"/>
    </source>
</evidence>
<dbReference type="GO" id="GO:0001731">
    <property type="term" value="P:formation of translation preinitiation complex"/>
    <property type="evidence" value="ECO:0007669"/>
    <property type="project" value="TreeGrafter"/>
</dbReference>
<gene>
    <name evidence="8" type="ORF">S01H4_41479</name>
</gene>
<dbReference type="GO" id="GO:0000049">
    <property type="term" value="F:tRNA binding"/>
    <property type="evidence" value="ECO:0007669"/>
    <property type="project" value="TreeGrafter"/>
</dbReference>
<keyword evidence="3" id="KW-0378">Hydrolase</keyword>
<keyword evidence="2" id="KW-0547">Nucleotide-binding</keyword>
<dbReference type="PANTHER" id="PTHR42854:SF3">
    <property type="entry name" value="EUKARYOTIC TRANSLATION INITIATION FACTOR 2 SUBUNIT 3-RELATED"/>
    <property type="match status" value="1"/>
</dbReference>
<dbReference type="InterPro" id="IPR009001">
    <property type="entry name" value="Transl_elong_EF1A/Init_IF2_C"/>
</dbReference>
<feature type="transmembrane region" description="Helical" evidence="6">
    <location>
        <begin position="46"/>
        <end position="64"/>
    </location>
</feature>
<protein>
    <recommendedName>
        <fullName evidence="7">Initiation factor eIF2 gamma C-terminal domain-containing protein</fullName>
    </recommendedName>
</protein>
<proteinExistence type="predicted"/>
<feature type="transmembrane region" description="Helical" evidence="6">
    <location>
        <begin position="76"/>
        <end position="100"/>
    </location>
</feature>
<keyword evidence="1" id="KW-0396">Initiation factor</keyword>
<keyword evidence="5" id="KW-0342">GTP-binding</keyword>
<dbReference type="GO" id="GO:0016787">
    <property type="term" value="F:hydrolase activity"/>
    <property type="evidence" value="ECO:0007669"/>
    <property type="project" value="UniProtKB-KW"/>
</dbReference>
<keyword evidence="6" id="KW-0812">Transmembrane</keyword>
<dbReference type="InterPro" id="IPR050543">
    <property type="entry name" value="eIF2G"/>
</dbReference>
<evidence type="ECO:0000256" key="2">
    <source>
        <dbReference type="ARBA" id="ARBA00022741"/>
    </source>
</evidence>